<dbReference type="AlphaFoldDB" id="A0A7Y7M0I1"/>
<organism evidence="1 2">
    <name type="scientific">Arthrobacter wenxiniae</name>
    <dbReference type="NCBI Taxonomy" id="2713570"/>
    <lineage>
        <taxon>Bacteria</taxon>
        <taxon>Bacillati</taxon>
        <taxon>Actinomycetota</taxon>
        <taxon>Actinomycetes</taxon>
        <taxon>Micrococcales</taxon>
        <taxon>Micrococcaceae</taxon>
        <taxon>Arthrobacter</taxon>
    </lineage>
</organism>
<dbReference type="InterPro" id="IPR027417">
    <property type="entry name" value="P-loop_NTPase"/>
</dbReference>
<evidence type="ECO:0000313" key="1">
    <source>
        <dbReference type="EMBL" id="NVM96069.1"/>
    </source>
</evidence>
<proteinExistence type="predicted"/>
<accession>A0A7Y7M0I1</accession>
<dbReference type="Proteomes" id="UP000543556">
    <property type="component" value="Unassembled WGS sequence"/>
</dbReference>
<reference evidence="1 2" key="1">
    <citation type="submission" date="2020-02" db="EMBL/GenBank/DDBJ databases">
        <title>Genome sequence of strain AETb3-4.</title>
        <authorList>
            <person name="Gao J."/>
            <person name="Zhang X."/>
        </authorList>
    </citation>
    <scope>NUCLEOTIDE SEQUENCE [LARGE SCALE GENOMIC DNA]</scope>
    <source>
        <strain evidence="1 2">AETb3-4</strain>
    </source>
</reference>
<name>A0A7Y7M0I1_9MICC</name>
<dbReference type="InterPro" id="IPR048444">
    <property type="entry name" value="DNMK"/>
</dbReference>
<dbReference type="EMBL" id="JAAMFM010000024">
    <property type="protein sequence ID" value="NVM96069.1"/>
    <property type="molecule type" value="Genomic_DNA"/>
</dbReference>
<keyword evidence="2" id="KW-1185">Reference proteome</keyword>
<dbReference type="Pfam" id="PF21448">
    <property type="entry name" value="DNMK"/>
    <property type="match status" value="1"/>
</dbReference>
<dbReference type="Gene3D" id="3.40.50.300">
    <property type="entry name" value="P-loop containing nucleotide triphosphate hydrolases"/>
    <property type="match status" value="1"/>
</dbReference>
<evidence type="ECO:0000313" key="2">
    <source>
        <dbReference type="Proteomes" id="UP000543556"/>
    </source>
</evidence>
<comment type="caution">
    <text evidence="1">The sequence shown here is derived from an EMBL/GenBank/DDBJ whole genome shotgun (WGS) entry which is preliminary data.</text>
</comment>
<dbReference type="SUPFAM" id="SSF52540">
    <property type="entry name" value="P-loop containing nucleoside triphosphate hydrolases"/>
    <property type="match status" value="1"/>
</dbReference>
<protein>
    <submittedName>
        <fullName evidence="1">Uncharacterized protein</fullName>
    </submittedName>
</protein>
<gene>
    <name evidence="1" type="ORF">G6034_14385</name>
</gene>
<sequence length="258" mass="28622">MQITGIHGVAHTGKDTAGAHLIDHHGFTRYGCADPVKEHAYLLDVRVNGTITLSMLLDRLDQDWTKAESHRVYGPEIKRTLSVYRDKLVHGVFGHINRSIDELREDILILDPFLDGDISMAMLLDSVGGNWELAKYHRIHGTEVRRHLQTYATEICRNNFGQNIWVQLLARRVAQDRPAAVVITDVRFNEEAAWIIANGGTVVEITRPGIVAVNGHISEAGIDRKYIAHTISNDGTIDDLADALDDVLKLTPALLAAA</sequence>